<dbReference type="PANTHER" id="PTHR43278:SF4">
    <property type="entry name" value="NAD(P)H-DEPENDENT FMN-CONTAINING OXIDOREDUCTASE YWQN-RELATED"/>
    <property type="match status" value="1"/>
</dbReference>
<dbReference type="Gene3D" id="3.40.50.360">
    <property type="match status" value="1"/>
</dbReference>
<gene>
    <name evidence="4" type="ORF">F7732_22345</name>
</gene>
<evidence type="ECO:0000256" key="1">
    <source>
        <dbReference type="ARBA" id="ARBA00022630"/>
    </source>
</evidence>
<sequence>MKIVSIVGSTRKGGNTEQLTDLILKGIEHQKIYASDLHIKPIEDLRHSECGFQTVNDDYHKVINALLTSDIVIFGTPIYWYSMTGTMKNIFDRLSHAIRDKRYPHLKEHLKKLQAIAVIVGGDDPRIKGIPLIQQFQYTFEFLNMPFPAYIIGEANKPGEILKDSRALTEASWLNDFLKSK</sequence>
<dbReference type="InterPro" id="IPR051796">
    <property type="entry name" value="ISF_SsuE-like"/>
</dbReference>
<evidence type="ECO:0000313" key="5">
    <source>
        <dbReference type="Proteomes" id="UP000441354"/>
    </source>
</evidence>
<keyword evidence="2" id="KW-0288">FMN</keyword>
<dbReference type="InterPro" id="IPR005025">
    <property type="entry name" value="FMN_Rdtase-like_dom"/>
</dbReference>
<reference evidence="4 5" key="1">
    <citation type="journal article" date="2014" name="Arch. Microbiol.">
        <title>Bacillus mesophilum sp. nov., strain IITR-54T, a novel 4-chlorobiphenyl dechlorinating bacterium.</title>
        <authorList>
            <person name="Manickam N."/>
            <person name="Singh N.K."/>
            <person name="Bajaj A."/>
            <person name="Kumar R.M."/>
            <person name="Kaur G."/>
            <person name="Kaur N."/>
            <person name="Bala M."/>
            <person name="Kumar A."/>
            <person name="Mayilraj S."/>
        </authorList>
    </citation>
    <scope>NUCLEOTIDE SEQUENCE [LARGE SCALE GENOMIC DNA]</scope>
    <source>
        <strain evidence="4 5">IITR-54</strain>
    </source>
</reference>
<dbReference type="OrthoDB" id="9805976at2"/>
<accession>A0A7V7RHI8</accession>
<dbReference type="GO" id="GO:0016491">
    <property type="term" value="F:oxidoreductase activity"/>
    <property type="evidence" value="ECO:0007669"/>
    <property type="project" value="InterPro"/>
</dbReference>
<comment type="caution">
    <text evidence="4">The sequence shown here is derived from an EMBL/GenBank/DDBJ whole genome shotgun (WGS) entry which is preliminary data.</text>
</comment>
<organism evidence="4 5">
    <name type="scientific">Bacillus mesophilum</name>
    <dbReference type="NCBI Taxonomy" id="1071718"/>
    <lineage>
        <taxon>Bacteria</taxon>
        <taxon>Bacillati</taxon>
        <taxon>Bacillota</taxon>
        <taxon>Bacilli</taxon>
        <taxon>Bacillales</taxon>
        <taxon>Bacillaceae</taxon>
        <taxon>Bacillus</taxon>
    </lineage>
</organism>
<evidence type="ECO:0000313" key="4">
    <source>
        <dbReference type="EMBL" id="KAB2328911.1"/>
    </source>
</evidence>
<dbReference type="InterPro" id="IPR029039">
    <property type="entry name" value="Flavoprotein-like_sf"/>
</dbReference>
<keyword evidence="1" id="KW-0285">Flavoprotein</keyword>
<protein>
    <submittedName>
        <fullName evidence="4">Flavodoxin family protein</fullName>
    </submittedName>
</protein>
<dbReference type="Pfam" id="PF03358">
    <property type="entry name" value="FMN_red"/>
    <property type="match status" value="1"/>
</dbReference>
<evidence type="ECO:0000256" key="2">
    <source>
        <dbReference type="ARBA" id="ARBA00022643"/>
    </source>
</evidence>
<evidence type="ECO:0000259" key="3">
    <source>
        <dbReference type="Pfam" id="PF03358"/>
    </source>
</evidence>
<dbReference type="Proteomes" id="UP000441354">
    <property type="component" value="Unassembled WGS sequence"/>
</dbReference>
<name>A0A7V7RHI8_9BACI</name>
<dbReference type="SUPFAM" id="SSF52218">
    <property type="entry name" value="Flavoproteins"/>
    <property type="match status" value="1"/>
</dbReference>
<proteinExistence type="predicted"/>
<dbReference type="EMBL" id="WBOT01000016">
    <property type="protein sequence ID" value="KAB2328911.1"/>
    <property type="molecule type" value="Genomic_DNA"/>
</dbReference>
<feature type="domain" description="NADPH-dependent FMN reductase-like" evidence="3">
    <location>
        <begin position="1"/>
        <end position="122"/>
    </location>
</feature>
<dbReference type="PANTHER" id="PTHR43278">
    <property type="entry name" value="NAD(P)H-DEPENDENT FMN-CONTAINING OXIDOREDUCTASE YWQN-RELATED"/>
    <property type="match status" value="1"/>
</dbReference>
<keyword evidence="5" id="KW-1185">Reference proteome</keyword>
<dbReference type="RefSeq" id="WP_151576203.1">
    <property type="nucleotide sequence ID" value="NZ_WBOT01000016.1"/>
</dbReference>
<dbReference type="AlphaFoldDB" id="A0A7V7RHI8"/>